<dbReference type="GO" id="GO:0005525">
    <property type="term" value="F:GTP binding"/>
    <property type="evidence" value="ECO:0007669"/>
    <property type="project" value="InterPro"/>
</dbReference>
<dbReference type="PANTHER" id="PTHR42698:SF1">
    <property type="entry name" value="GTPASE ERA, MITOCHONDRIAL"/>
    <property type="match status" value="1"/>
</dbReference>
<dbReference type="AlphaFoldDB" id="A0AA88DGH3"/>
<protein>
    <submittedName>
        <fullName evidence="2">Uncharacterized protein</fullName>
    </submittedName>
</protein>
<dbReference type="EMBL" id="BTGU01000061">
    <property type="protein sequence ID" value="GMN56066.1"/>
    <property type="molecule type" value="Genomic_DNA"/>
</dbReference>
<proteinExistence type="predicted"/>
<evidence type="ECO:0000313" key="2">
    <source>
        <dbReference type="EMBL" id="GMN56066.1"/>
    </source>
</evidence>
<name>A0AA88DGH3_FICCA</name>
<dbReference type="GO" id="GO:0019843">
    <property type="term" value="F:rRNA binding"/>
    <property type="evidence" value="ECO:0007669"/>
    <property type="project" value="TreeGrafter"/>
</dbReference>
<evidence type="ECO:0000313" key="3">
    <source>
        <dbReference type="Proteomes" id="UP001187192"/>
    </source>
</evidence>
<dbReference type="Gene3D" id="3.40.50.300">
    <property type="entry name" value="P-loop containing nucleotide triphosphate hydrolases"/>
    <property type="match status" value="1"/>
</dbReference>
<organism evidence="2 3">
    <name type="scientific">Ficus carica</name>
    <name type="common">Common fig</name>
    <dbReference type="NCBI Taxonomy" id="3494"/>
    <lineage>
        <taxon>Eukaryota</taxon>
        <taxon>Viridiplantae</taxon>
        <taxon>Streptophyta</taxon>
        <taxon>Embryophyta</taxon>
        <taxon>Tracheophyta</taxon>
        <taxon>Spermatophyta</taxon>
        <taxon>Magnoliopsida</taxon>
        <taxon>eudicotyledons</taxon>
        <taxon>Gunneridae</taxon>
        <taxon>Pentapetalae</taxon>
        <taxon>rosids</taxon>
        <taxon>fabids</taxon>
        <taxon>Rosales</taxon>
        <taxon>Moraceae</taxon>
        <taxon>Ficeae</taxon>
        <taxon>Ficus</taxon>
    </lineage>
</organism>
<evidence type="ECO:0000256" key="1">
    <source>
        <dbReference type="SAM" id="MobiDB-lite"/>
    </source>
</evidence>
<dbReference type="InterPro" id="IPR027417">
    <property type="entry name" value="P-loop_NTPase"/>
</dbReference>
<feature type="region of interest" description="Disordered" evidence="1">
    <location>
        <begin position="150"/>
        <end position="216"/>
    </location>
</feature>
<gene>
    <name evidence="2" type="ORF">TIFTF001_025192</name>
</gene>
<feature type="compositionally biased region" description="Polar residues" evidence="1">
    <location>
        <begin position="183"/>
        <end position="195"/>
    </location>
</feature>
<comment type="caution">
    <text evidence="2">The sequence shown here is derived from an EMBL/GenBank/DDBJ whole genome shotgun (WGS) entry which is preliminary data.</text>
</comment>
<dbReference type="InterPro" id="IPR005662">
    <property type="entry name" value="GTPase_Era-like"/>
</dbReference>
<reference evidence="2" key="1">
    <citation type="submission" date="2023-07" db="EMBL/GenBank/DDBJ databases">
        <title>draft genome sequence of fig (Ficus carica).</title>
        <authorList>
            <person name="Takahashi T."/>
            <person name="Nishimura K."/>
        </authorList>
    </citation>
    <scope>NUCLEOTIDE SEQUENCE</scope>
</reference>
<keyword evidence="3" id="KW-1185">Reference proteome</keyword>
<dbReference type="PANTHER" id="PTHR42698">
    <property type="entry name" value="GTPASE ERA"/>
    <property type="match status" value="1"/>
</dbReference>
<dbReference type="GO" id="GO:0043024">
    <property type="term" value="F:ribosomal small subunit binding"/>
    <property type="evidence" value="ECO:0007669"/>
    <property type="project" value="TreeGrafter"/>
</dbReference>
<feature type="compositionally biased region" description="Low complexity" evidence="1">
    <location>
        <begin position="150"/>
        <end position="161"/>
    </location>
</feature>
<dbReference type="Proteomes" id="UP001187192">
    <property type="component" value="Unassembled WGS sequence"/>
</dbReference>
<dbReference type="GO" id="GO:0000028">
    <property type="term" value="P:ribosomal small subunit assembly"/>
    <property type="evidence" value="ECO:0007669"/>
    <property type="project" value="TreeGrafter"/>
</dbReference>
<accession>A0AA88DGH3</accession>
<sequence>MGVVCPATISRGRGSVTRASTLDPNGGLLEVPKGELIRGSAAQQRSSDFLHWAGLERVILFSFALAMWPSGRVGTTSEAFCSVTAKASPTGAESWTTSGLGAPMACRQFSKGFWTQIFACRGDSFTRSGPQMMLRMKALRALQTLTAFSSKPSKKSPLNPSFPRRFYAAQPQEDDPSPLNPAFSDTDNASDSVFDSSHFALPSSGSDAKPPQPNWDKKYRAKVDEVIFGKQTQQGKLGINFEEQAEIEEKKRRALAKALLEAALAAEDEDNDDDLVVKEEDQKSLSVGIVGAPNAGKSALTNYMEIDVCKQAVD</sequence>